<protein>
    <submittedName>
        <fullName evidence="1">Uncharacterized protein</fullName>
    </submittedName>
</protein>
<evidence type="ECO:0000313" key="1">
    <source>
        <dbReference type="EMBL" id="TYI85936.1"/>
    </source>
</evidence>
<dbReference type="Proteomes" id="UP000323597">
    <property type="component" value="Chromosome D04"/>
</dbReference>
<proteinExistence type="predicted"/>
<dbReference type="AlphaFoldDB" id="A0A5D2V9G1"/>
<evidence type="ECO:0000313" key="2">
    <source>
        <dbReference type="Proteomes" id="UP000323597"/>
    </source>
</evidence>
<accession>A0A5D2V9G1</accession>
<reference evidence="1 2" key="1">
    <citation type="submission" date="2019-07" db="EMBL/GenBank/DDBJ databases">
        <title>WGS assembly of Gossypium mustelinum.</title>
        <authorList>
            <person name="Chen Z.J."/>
            <person name="Sreedasyam A."/>
            <person name="Ando A."/>
            <person name="Song Q."/>
            <person name="De L."/>
            <person name="Hulse-Kemp A."/>
            <person name="Ding M."/>
            <person name="Ye W."/>
            <person name="Kirkbride R."/>
            <person name="Jenkins J."/>
            <person name="Plott C."/>
            <person name="Lovell J."/>
            <person name="Lin Y.-M."/>
            <person name="Vaughn R."/>
            <person name="Liu B."/>
            <person name="Li W."/>
            <person name="Simpson S."/>
            <person name="Scheffler B."/>
            <person name="Saski C."/>
            <person name="Grover C."/>
            <person name="Hu G."/>
            <person name="Conover J."/>
            <person name="Carlson J."/>
            <person name="Shu S."/>
            <person name="Boston L."/>
            <person name="Williams M."/>
            <person name="Peterson D."/>
            <person name="Mcgee K."/>
            <person name="Jones D."/>
            <person name="Wendel J."/>
            <person name="Stelly D."/>
            <person name="Grimwood J."/>
            <person name="Schmutz J."/>
        </authorList>
    </citation>
    <scope>NUCLEOTIDE SEQUENCE [LARGE SCALE GENOMIC DNA]</scope>
    <source>
        <strain evidence="1">1408120.09</strain>
    </source>
</reference>
<dbReference type="EMBL" id="CM017652">
    <property type="protein sequence ID" value="TYI85936.1"/>
    <property type="molecule type" value="Genomic_DNA"/>
</dbReference>
<keyword evidence="2" id="KW-1185">Reference proteome</keyword>
<gene>
    <name evidence="1" type="ORF">E1A91_D04G032100v1</name>
</gene>
<name>A0A5D2V9G1_GOSMU</name>
<organism evidence="1 2">
    <name type="scientific">Gossypium mustelinum</name>
    <name type="common">Cotton</name>
    <name type="synonym">Gossypium caicoense</name>
    <dbReference type="NCBI Taxonomy" id="34275"/>
    <lineage>
        <taxon>Eukaryota</taxon>
        <taxon>Viridiplantae</taxon>
        <taxon>Streptophyta</taxon>
        <taxon>Embryophyta</taxon>
        <taxon>Tracheophyta</taxon>
        <taxon>Spermatophyta</taxon>
        <taxon>Magnoliopsida</taxon>
        <taxon>eudicotyledons</taxon>
        <taxon>Gunneridae</taxon>
        <taxon>Pentapetalae</taxon>
        <taxon>rosids</taxon>
        <taxon>malvids</taxon>
        <taxon>Malvales</taxon>
        <taxon>Malvaceae</taxon>
        <taxon>Malvoideae</taxon>
        <taxon>Gossypium</taxon>
    </lineage>
</organism>
<sequence length="65" mass="6889">MTMEGEGTRSPGVRPAWRYGGGRTEVRVAKRRGDARAGSTAVALDAACCPRVFNFLLVLGCGYLG</sequence>